<dbReference type="EC" id="3.4.19.12" evidence="2"/>
<dbReference type="Proteomes" id="UP000053424">
    <property type="component" value="Unassembled WGS sequence"/>
</dbReference>
<feature type="compositionally biased region" description="Low complexity" evidence="7">
    <location>
        <begin position="233"/>
        <end position="244"/>
    </location>
</feature>
<keyword evidence="3" id="KW-0645">Protease</keyword>
<dbReference type="GO" id="GO:0006508">
    <property type="term" value="P:proteolysis"/>
    <property type="evidence" value="ECO:0007669"/>
    <property type="project" value="UniProtKB-KW"/>
</dbReference>
<reference evidence="10" key="2">
    <citation type="submission" date="2015-01" db="EMBL/GenBank/DDBJ databases">
        <title>Evolutionary Origins and Diversification of the Mycorrhizal Mutualists.</title>
        <authorList>
            <consortium name="DOE Joint Genome Institute"/>
            <consortium name="Mycorrhizal Genomics Consortium"/>
            <person name="Kohler A."/>
            <person name="Kuo A."/>
            <person name="Nagy L.G."/>
            <person name="Floudas D."/>
            <person name="Copeland A."/>
            <person name="Barry K.W."/>
            <person name="Cichocki N."/>
            <person name="Veneault-Fourrey C."/>
            <person name="LaButti K."/>
            <person name="Lindquist E.A."/>
            <person name="Lipzen A."/>
            <person name="Lundell T."/>
            <person name="Morin E."/>
            <person name="Murat C."/>
            <person name="Riley R."/>
            <person name="Ohm R."/>
            <person name="Sun H."/>
            <person name="Tunlid A."/>
            <person name="Henrissat B."/>
            <person name="Grigoriev I.V."/>
            <person name="Hibbett D.S."/>
            <person name="Martin F."/>
        </authorList>
    </citation>
    <scope>NUCLEOTIDE SEQUENCE [LARGE SCALE GENOMIC DNA]</scope>
    <source>
        <strain evidence="10">h7</strain>
    </source>
</reference>
<dbReference type="SUPFAM" id="SSF54001">
    <property type="entry name" value="Cysteine proteinases"/>
    <property type="match status" value="1"/>
</dbReference>
<keyword evidence="4" id="KW-0833">Ubl conjugation pathway</keyword>
<keyword evidence="5" id="KW-0378">Hydrolase</keyword>
<feature type="region of interest" description="Disordered" evidence="7">
    <location>
        <begin position="1"/>
        <end position="24"/>
    </location>
</feature>
<dbReference type="GO" id="GO:0005634">
    <property type="term" value="C:nucleus"/>
    <property type="evidence" value="ECO:0007669"/>
    <property type="project" value="TreeGrafter"/>
</dbReference>
<evidence type="ECO:0000256" key="1">
    <source>
        <dbReference type="ARBA" id="ARBA00000707"/>
    </source>
</evidence>
<feature type="compositionally biased region" description="Low complexity" evidence="7">
    <location>
        <begin position="338"/>
        <end position="374"/>
    </location>
</feature>
<evidence type="ECO:0000256" key="2">
    <source>
        <dbReference type="ARBA" id="ARBA00012759"/>
    </source>
</evidence>
<feature type="region of interest" description="Disordered" evidence="7">
    <location>
        <begin position="338"/>
        <end position="376"/>
    </location>
</feature>
<dbReference type="PROSITE" id="PS50235">
    <property type="entry name" value="USP_3"/>
    <property type="match status" value="1"/>
</dbReference>
<dbReference type="InterPro" id="IPR038765">
    <property type="entry name" value="Papain-like_cys_pep_sf"/>
</dbReference>
<dbReference type="InterPro" id="IPR018200">
    <property type="entry name" value="USP_CS"/>
</dbReference>
<dbReference type="InterPro" id="IPR001394">
    <property type="entry name" value="Peptidase_C19_UCH"/>
</dbReference>
<dbReference type="Gene3D" id="3.90.70.10">
    <property type="entry name" value="Cysteine proteinases"/>
    <property type="match status" value="1"/>
</dbReference>
<feature type="region of interest" description="Disordered" evidence="7">
    <location>
        <begin position="206"/>
        <end position="244"/>
    </location>
</feature>
<evidence type="ECO:0000256" key="6">
    <source>
        <dbReference type="ARBA" id="ARBA00022807"/>
    </source>
</evidence>
<feature type="domain" description="USP" evidence="8">
    <location>
        <begin position="1"/>
        <end position="420"/>
    </location>
</feature>
<evidence type="ECO:0000256" key="3">
    <source>
        <dbReference type="ARBA" id="ARBA00022670"/>
    </source>
</evidence>
<protein>
    <recommendedName>
        <fullName evidence="2">ubiquitinyl hydrolase 1</fullName>
        <ecNumber evidence="2">3.4.19.12</ecNumber>
    </recommendedName>
</protein>
<sequence length="420" mass="45984">MRGGKGKERERERERDSGERDDESFLPTYVYDAMKVKKRFEHMRGGHQEDAEEFFGFYLDTLEEELLAMLASVSAPSTASSATPTNISASVQGKYGKFASSTTSADSDSVSVVSSHDDVGLDGDGWMEVGKRNRTVVTRTIKGTESPITRIFGGKFRSTLRAPGQKDSVLVEDWRALRLDIQHDQIHTIEDALSYISHPQTVQISLPTQSQSHAVASQQPAKVQPRQMSKYHQPQAAPQQSQPQTINAQQQVLIESLPPVLVLHIKRFCYDKESGGVVKVGKKVRFGGELDIGSDVMVPLAKKSQLPRYKLFGVLYHHGTSASGGHYTLDVLHPNRYPSSSSSASLPSSSSASGTTRPSASGTPSSTTIKPSSTKAREGWVRIDDDVVVDVRPEDVFGSSSSSVGGDETKCAYLLFYRRV</sequence>
<dbReference type="PANTHER" id="PTHR24006">
    <property type="entry name" value="UBIQUITIN CARBOXYL-TERMINAL HYDROLASE"/>
    <property type="match status" value="1"/>
</dbReference>
<dbReference type="PANTHER" id="PTHR24006:SF687">
    <property type="entry name" value="UBIQUITIN CARBOXYL-TERMINAL HYDROLASE 10"/>
    <property type="match status" value="1"/>
</dbReference>
<dbReference type="OrthoDB" id="429671at2759"/>
<accession>A0A0C3CII9</accession>
<dbReference type="Pfam" id="PF00443">
    <property type="entry name" value="UCH"/>
    <property type="match status" value="1"/>
</dbReference>
<proteinExistence type="predicted"/>
<organism evidence="9 10">
    <name type="scientific">Hebeloma cylindrosporum</name>
    <dbReference type="NCBI Taxonomy" id="76867"/>
    <lineage>
        <taxon>Eukaryota</taxon>
        <taxon>Fungi</taxon>
        <taxon>Dikarya</taxon>
        <taxon>Basidiomycota</taxon>
        <taxon>Agaricomycotina</taxon>
        <taxon>Agaricomycetes</taxon>
        <taxon>Agaricomycetidae</taxon>
        <taxon>Agaricales</taxon>
        <taxon>Agaricineae</taxon>
        <taxon>Hymenogastraceae</taxon>
        <taxon>Hebeloma</taxon>
    </lineage>
</organism>
<dbReference type="PROSITE" id="PS00973">
    <property type="entry name" value="USP_2"/>
    <property type="match status" value="1"/>
</dbReference>
<reference evidence="9 10" key="1">
    <citation type="submission" date="2014-04" db="EMBL/GenBank/DDBJ databases">
        <authorList>
            <consortium name="DOE Joint Genome Institute"/>
            <person name="Kuo A."/>
            <person name="Gay G."/>
            <person name="Dore J."/>
            <person name="Kohler A."/>
            <person name="Nagy L.G."/>
            <person name="Floudas D."/>
            <person name="Copeland A."/>
            <person name="Barry K.W."/>
            <person name="Cichocki N."/>
            <person name="Veneault-Fourrey C."/>
            <person name="LaButti K."/>
            <person name="Lindquist E.A."/>
            <person name="Lipzen A."/>
            <person name="Lundell T."/>
            <person name="Morin E."/>
            <person name="Murat C."/>
            <person name="Sun H."/>
            <person name="Tunlid A."/>
            <person name="Henrissat B."/>
            <person name="Grigoriev I.V."/>
            <person name="Hibbett D.S."/>
            <person name="Martin F."/>
            <person name="Nordberg H.P."/>
            <person name="Cantor M.N."/>
            <person name="Hua S.X."/>
        </authorList>
    </citation>
    <scope>NUCLEOTIDE SEQUENCE [LARGE SCALE GENOMIC DNA]</scope>
    <source>
        <strain evidence="10">h7</strain>
    </source>
</reference>
<feature type="compositionally biased region" description="Basic and acidic residues" evidence="7">
    <location>
        <begin position="1"/>
        <end position="18"/>
    </location>
</feature>
<dbReference type="AlphaFoldDB" id="A0A0C3CII9"/>
<gene>
    <name evidence="9" type="ORF">M413DRAFT_437769</name>
</gene>
<evidence type="ECO:0000256" key="5">
    <source>
        <dbReference type="ARBA" id="ARBA00022801"/>
    </source>
</evidence>
<name>A0A0C3CII9_HEBCY</name>
<dbReference type="CDD" id="cd02257">
    <property type="entry name" value="Peptidase_C19"/>
    <property type="match status" value="1"/>
</dbReference>
<dbReference type="GO" id="GO:0016579">
    <property type="term" value="P:protein deubiquitination"/>
    <property type="evidence" value="ECO:0007669"/>
    <property type="project" value="InterPro"/>
</dbReference>
<dbReference type="InterPro" id="IPR050164">
    <property type="entry name" value="Peptidase_C19"/>
</dbReference>
<dbReference type="GO" id="GO:0005829">
    <property type="term" value="C:cytosol"/>
    <property type="evidence" value="ECO:0007669"/>
    <property type="project" value="TreeGrafter"/>
</dbReference>
<evidence type="ECO:0000256" key="7">
    <source>
        <dbReference type="SAM" id="MobiDB-lite"/>
    </source>
</evidence>
<dbReference type="HOGENOM" id="CLU_008279_7_2_1"/>
<dbReference type="InterPro" id="IPR028889">
    <property type="entry name" value="USP"/>
</dbReference>
<dbReference type="GO" id="GO:0004843">
    <property type="term" value="F:cysteine-type deubiquitinase activity"/>
    <property type="evidence" value="ECO:0007669"/>
    <property type="project" value="UniProtKB-EC"/>
</dbReference>
<dbReference type="STRING" id="686832.A0A0C3CII9"/>
<feature type="compositionally biased region" description="Polar residues" evidence="7">
    <location>
        <begin position="206"/>
        <end position="232"/>
    </location>
</feature>
<evidence type="ECO:0000256" key="4">
    <source>
        <dbReference type="ARBA" id="ARBA00022786"/>
    </source>
</evidence>
<evidence type="ECO:0000259" key="8">
    <source>
        <dbReference type="PROSITE" id="PS50235"/>
    </source>
</evidence>
<keyword evidence="10" id="KW-1185">Reference proteome</keyword>
<evidence type="ECO:0000313" key="9">
    <source>
        <dbReference type="EMBL" id="KIM48550.1"/>
    </source>
</evidence>
<dbReference type="EMBL" id="KN831768">
    <property type="protein sequence ID" value="KIM48550.1"/>
    <property type="molecule type" value="Genomic_DNA"/>
</dbReference>
<comment type="catalytic activity">
    <reaction evidence="1">
        <text>Thiol-dependent hydrolysis of ester, thioester, amide, peptide and isopeptide bonds formed by the C-terminal Gly of ubiquitin (a 76-residue protein attached to proteins as an intracellular targeting signal).</text>
        <dbReference type="EC" id="3.4.19.12"/>
    </reaction>
</comment>
<evidence type="ECO:0000313" key="10">
    <source>
        <dbReference type="Proteomes" id="UP000053424"/>
    </source>
</evidence>
<keyword evidence="6" id="KW-0788">Thiol protease</keyword>